<dbReference type="Pfam" id="PF12537">
    <property type="entry name" value="GPHR_N"/>
    <property type="match status" value="1"/>
</dbReference>
<dbReference type="AlphaFoldDB" id="A0A0J9XDS7"/>
<keyword evidence="10" id="KW-1185">Reference proteome</keyword>
<feature type="domain" description="Abscisic acid G-protein coupled receptor-like" evidence="7">
    <location>
        <begin position="299"/>
        <end position="536"/>
    </location>
</feature>
<evidence type="ECO:0000259" key="7">
    <source>
        <dbReference type="Pfam" id="PF12430"/>
    </source>
</evidence>
<evidence type="ECO:0000256" key="3">
    <source>
        <dbReference type="ARBA" id="ARBA00022989"/>
    </source>
</evidence>
<name>A0A0J9XDS7_GEOCN</name>
<feature type="transmembrane region" description="Helical" evidence="6">
    <location>
        <begin position="409"/>
        <end position="432"/>
    </location>
</feature>
<evidence type="ECO:0000256" key="2">
    <source>
        <dbReference type="ARBA" id="ARBA00022692"/>
    </source>
</evidence>
<proteinExistence type="predicted"/>
<protein>
    <recommendedName>
        <fullName evidence="11">Abscisic acid G-protein coupled receptor-like domain-containing protein</fullName>
    </recommendedName>
</protein>
<dbReference type="InterPro" id="IPR022535">
    <property type="entry name" value="Golgi_pH-regulator_cons_dom"/>
</dbReference>
<dbReference type="GO" id="GO:0016020">
    <property type="term" value="C:membrane"/>
    <property type="evidence" value="ECO:0007669"/>
    <property type="project" value="UniProtKB-SubCell"/>
</dbReference>
<dbReference type="EMBL" id="CCBN010000011">
    <property type="protein sequence ID" value="CDO55423.1"/>
    <property type="molecule type" value="Genomic_DNA"/>
</dbReference>
<dbReference type="PANTHER" id="PTHR15948:SF0">
    <property type="entry name" value="GOLGI PH REGULATOR A-RELATED"/>
    <property type="match status" value="1"/>
</dbReference>
<organism evidence="9 10">
    <name type="scientific">Geotrichum candidum</name>
    <name type="common">Oospora lactis</name>
    <name type="synonym">Dipodascus geotrichum</name>
    <dbReference type="NCBI Taxonomy" id="1173061"/>
    <lineage>
        <taxon>Eukaryota</taxon>
        <taxon>Fungi</taxon>
        <taxon>Dikarya</taxon>
        <taxon>Ascomycota</taxon>
        <taxon>Saccharomycotina</taxon>
        <taxon>Dipodascomycetes</taxon>
        <taxon>Dipodascales</taxon>
        <taxon>Dipodascaceae</taxon>
        <taxon>Geotrichum</taxon>
    </lineage>
</organism>
<comment type="subcellular location">
    <subcellularLocation>
        <location evidence="1">Membrane</location>
        <topology evidence="1">Multi-pass membrane protein</topology>
    </subcellularLocation>
</comment>
<keyword evidence="2 6" id="KW-0812">Transmembrane</keyword>
<feature type="transmembrane region" description="Helical" evidence="6">
    <location>
        <begin position="39"/>
        <end position="59"/>
    </location>
</feature>
<reference evidence="9" key="1">
    <citation type="submission" date="2014-03" db="EMBL/GenBank/DDBJ databases">
        <authorList>
            <person name="Casaregola S."/>
        </authorList>
    </citation>
    <scope>NUCLEOTIDE SEQUENCE [LARGE SCALE GENOMIC DNA]</scope>
    <source>
        <strain evidence="9">CLIB 918</strain>
    </source>
</reference>
<feature type="transmembrane region" description="Helical" evidence="6">
    <location>
        <begin position="310"/>
        <end position="328"/>
    </location>
</feature>
<evidence type="ECO:0000313" key="10">
    <source>
        <dbReference type="Proteomes" id="UP000242525"/>
    </source>
</evidence>
<accession>A0A0J9XDS7</accession>
<keyword evidence="5" id="KW-0175">Coiled coil</keyword>
<evidence type="ECO:0000313" key="9">
    <source>
        <dbReference type="EMBL" id="CDO55423.1"/>
    </source>
</evidence>
<dbReference type="Proteomes" id="UP000242525">
    <property type="component" value="Unassembled WGS sequence"/>
</dbReference>
<feature type="transmembrane region" description="Helical" evidence="6">
    <location>
        <begin position="71"/>
        <end position="97"/>
    </location>
</feature>
<keyword evidence="3 6" id="KW-1133">Transmembrane helix</keyword>
<dbReference type="PANTHER" id="PTHR15948">
    <property type="entry name" value="G-PROTEIN COUPLED RECEPTOR 89-RELATED"/>
    <property type="match status" value="1"/>
</dbReference>
<evidence type="ECO:0000259" key="8">
    <source>
        <dbReference type="Pfam" id="PF12537"/>
    </source>
</evidence>
<dbReference type="OrthoDB" id="264392at2759"/>
<evidence type="ECO:0000256" key="4">
    <source>
        <dbReference type="ARBA" id="ARBA00023136"/>
    </source>
</evidence>
<feature type="domain" description="Golgi pH regulator conserved" evidence="8">
    <location>
        <begin position="160"/>
        <end position="223"/>
    </location>
</feature>
<evidence type="ECO:0000256" key="6">
    <source>
        <dbReference type="SAM" id="Phobius"/>
    </source>
</evidence>
<comment type="caution">
    <text evidence="9">The sequence shown here is derived from an EMBL/GenBank/DDBJ whole genome shotgun (WGS) entry which is preliminary data.</text>
</comment>
<keyword evidence="4 6" id="KW-0472">Membrane</keyword>
<gene>
    <name evidence="9" type="ORF">BN980_GECA11s00967g</name>
</gene>
<dbReference type="InterPro" id="IPR015672">
    <property type="entry name" value="GPHR/GTG"/>
</dbReference>
<evidence type="ECO:0000256" key="5">
    <source>
        <dbReference type="SAM" id="Coils"/>
    </source>
</evidence>
<feature type="transmembrane region" description="Helical" evidence="6">
    <location>
        <begin position="109"/>
        <end position="126"/>
    </location>
</feature>
<feature type="transmembrane region" description="Helical" evidence="6">
    <location>
        <begin position="515"/>
        <end position="534"/>
    </location>
</feature>
<feature type="coiled-coil region" evidence="5">
    <location>
        <begin position="272"/>
        <end position="299"/>
    </location>
</feature>
<dbReference type="InterPro" id="IPR025969">
    <property type="entry name" value="ABA_GPCR_dom"/>
</dbReference>
<evidence type="ECO:0008006" key="11">
    <source>
        <dbReference type="Google" id="ProtNLM"/>
    </source>
</evidence>
<dbReference type="Pfam" id="PF12430">
    <property type="entry name" value="ABA_GPCR"/>
    <property type="match status" value="1"/>
</dbReference>
<feature type="transmembrane region" description="Helical" evidence="6">
    <location>
        <begin position="467"/>
        <end position="487"/>
    </location>
</feature>
<sequence length="556" mass="61256">MSIGSLISLAKSSLTQFFPSSHPNSHHNERPFPLRQALINLAFYTTISASVVIVELVLCEICNWLDPAARIFVWKLCTAVLLSMLVVVIPILEAFLYFHSSPSYVVSRFKYPLTMGVFLIWLVIFAKMGNFIPLPPPETRLDSLQKSLAATYWAPAYTRSFTEETLSRIVVIGVCAMAVLSGFAAVSTPYTVFFSKTHTVSLQDIERLKQSIETTSSLIHSKSLEYSMVQNKIRDRQFMSSTNLKNKILMSLRTSVAGDELTDEFQSLGMELDGLNKVHDSLANDLETLQNNYKAQTMRKTTIGKLVSKAYLIFAIYCLYRLVTILLLRNPISRAKALIKLSMSTRNSPSLGSAITGGSGVAAGSSITASSASENGLSIAQSDALAITIAHLAVKFSSYSDLDAWTRQIGFILSGFLFIGSISSALTTFNSLSRAFPFLKHENLFLRSAVQNYSHASTNVNPTVKGFGLLIVAQVCSIYILSTSLLLRSNLPKEMGTAITAGLGAPLDTVFVESLFDTCFALVAIVSLVGLWIARRYRDDDKEYYDEDMLDNEKLA</sequence>
<evidence type="ECO:0000256" key="1">
    <source>
        <dbReference type="ARBA" id="ARBA00004141"/>
    </source>
</evidence>